<dbReference type="GeneID" id="7048799"/>
<reference evidence="2 3" key="1">
    <citation type="journal article" date="2011" name="Science">
        <title>Comparative functional genomics of the fission yeasts.</title>
        <authorList>
            <person name="Rhind N."/>
            <person name="Chen Z."/>
            <person name="Yassour M."/>
            <person name="Thompson D.A."/>
            <person name="Haas B.J."/>
            <person name="Habib N."/>
            <person name="Wapinski I."/>
            <person name="Roy S."/>
            <person name="Lin M.F."/>
            <person name="Heiman D.I."/>
            <person name="Young S.K."/>
            <person name="Furuya K."/>
            <person name="Guo Y."/>
            <person name="Pidoux A."/>
            <person name="Chen H.M."/>
            <person name="Robbertse B."/>
            <person name="Goldberg J.M."/>
            <person name="Aoki K."/>
            <person name="Bayne E.H."/>
            <person name="Berlin A.M."/>
            <person name="Desjardins C.A."/>
            <person name="Dobbs E."/>
            <person name="Dukaj L."/>
            <person name="Fan L."/>
            <person name="FitzGerald M.G."/>
            <person name="French C."/>
            <person name="Gujja S."/>
            <person name="Hansen K."/>
            <person name="Keifenheim D."/>
            <person name="Levin J.Z."/>
            <person name="Mosher R.A."/>
            <person name="Mueller C.A."/>
            <person name="Pfiffner J."/>
            <person name="Priest M."/>
            <person name="Russ C."/>
            <person name="Smialowska A."/>
            <person name="Swoboda P."/>
            <person name="Sykes S.M."/>
            <person name="Vaughn M."/>
            <person name="Vengrova S."/>
            <person name="Yoder R."/>
            <person name="Zeng Q."/>
            <person name="Allshire R."/>
            <person name="Baulcombe D."/>
            <person name="Birren B.W."/>
            <person name="Brown W."/>
            <person name="Ekwall K."/>
            <person name="Kellis M."/>
            <person name="Leatherwood J."/>
            <person name="Levin H."/>
            <person name="Margalit H."/>
            <person name="Martienssen R."/>
            <person name="Nieduszynski C.A."/>
            <person name="Spatafora J.W."/>
            <person name="Friedman N."/>
            <person name="Dalgaard J.Z."/>
            <person name="Baumann P."/>
            <person name="Niki H."/>
            <person name="Regev A."/>
            <person name="Nusbaum C."/>
        </authorList>
    </citation>
    <scope>NUCLEOTIDE SEQUENCE [LARGE SCALE GENOMIC DNA]</scope>
    <source>
        <strain evidence="3">yFS275 / FY16936</strain>
    </source>
</reference>
<dbReference type="OMA" id="YTFDIIA"/>
<evidence type="ECO:0000313" key="2">
    <source>
        <dbReference type="EMBL" id="EEB08387.1"/>
    </source>
</evidence>
<feature type="region of interest" description="Disordered" evidence="1">
    <location>
        <begin position="358"/>
        <end position="405"/>
    </location>
</feature>
<dbReference type="Proteomes" id="UP000001744">
    <property type="component" value="Unassembled WGS sequence"/>
</dbReference>
<dbReference type="JaponicusDB" id="SJAG_03541"/>
<evidence type="ECO:0000313" key="3">
    <source>
        <dbReference type="Proteomes" id="UP000001744"/>
    </source>
</evidence>
<accession>B6K4I0</accession>
<keyword evidence="3" id="KW-1185">Reference proteome</keyword>
<dbReference type="OrthoDB" id="5360744at2759"/>
<dbReference type="HOGENOM" id="CLU_679995_0_0_1"/>
<dbReference type="EMBL" id="KE651167">
    <property type="protein sequence ID" value="EEB08387.1"/>
    <property type="molecule type" value="Genomic_DNA"/>
</dbReference>
<dbReference type="VEuPathDB" id="FungiDB:SJAG_03541"/>
<sequence length="405" mass="46554">MDLTRDKIHILGSFCDTFRDMHTPCSLISYRAYFITTENFFCESVSARFVGKKIFPTDSKYPMEVSFNTIEWSLAHNITLKEGEIYSYNLIAELPPDTPRTISTDYGSISYCITVEIATDFPCRIPKTHSVDVIVPFTLNPDRLIGSHDIRFGYPLCDKAFQEVTCSLKHFPLSLQVRYPEKCYKGPQCICPVYVALKSAQNNFQNLEPDGASRYWVSIYLVQEITFLLFQNTFRTSPTILYEEGRWTPPPVAGHSATVEFIVPIEDEIHGSCNENPHVNVKHYIYVAVNDHVTPKTTTLAAFTPESLKKSRSFFYRRKDEGCHFKQNLLQRLQFLNTLDCKIPVSLFHRKLESELSHLPPYSPTKKDPYCYYEDDEDGPEDVMQSTQPDPPLSHDLTLKQDDTS</sequence>
<gene>
    <name evidence="2" type="ORF">SJAG_03541</name>
</gene>
<dbReference type="RefSeq" id="XP_002174680.1">
    <property type="nucleotide sequence ID" value="XM_002174644.2"/>
</dbReference>
<name>B6K4I0_SCHJY</name>
<organism evidence="2 3">
    <name type="scientific">Schizosaccharomyces japonicus (strain yFS275 / FY16936)</name>
    <name type="common">Fission yeast</name>
    <dbReference type="NCBI Taxonomy" id="402676"/>
    <lineage>
        <taxon>Eukaryota</taxon>
        <taxon>Fungi</taxon>
        <taxon>Dikarya</taxon>
        <taxon>Ascomycota</taxon>
        <taxon>Taphrinomycotina</taxon>
        <taxon>Schizosaccharomycetes</taxon>
        <taxon>Schizosaccharomycetales</taxon>
        <taxon>Schizosaccharomycetaceae</taxon>
        <taxon>Schizosaccharomyces</taxon>
    </lineage>
</organism>
<protein>
    <submittedName>
        <fullName evidence="2">Fungal protein</fullName>
    </submittedName>
</protein>
<evidence type="ECO:0000256" key="1">
    <source>
        <dbReference type="SAM" id="MobiDB-lite"/>
    </source>
</evidence>
<proteinExistence type="predicted"/>
<dbReference type="AlphaFoldDB" id="B6K4I0"/>